<evidence type="ECO:0000256" key="2">
    <source>
        <dbReference type="SAM" id="Phobius"/>
    </source>
</evidence>
<proteinExistence type="predicted"/>
<dbReference type="AlphaFoldDB" id="A0A1A5YQ70"/>
<reference evidence="3 4" key="1">
    <citation type="submission" date="2016-05" db="EMBL/GenBank/DDBJ databases">
        <title>Paenibacillus oryzae. sp. nov., isolated from the rice root.</title>
        <authorList>
            <person name="Zhang J."/>
            <person name="Zhang X."/>
        </authorList>
    </citation>
    <scope>NUCLEOTIDE SEQUENCE [LARGE SCALE GENOMIC DNA]</scope>
    <source>
        <strain evidence="3 4">1DrF-4</strain>
    </source>
</reference>
<dbReference type="OrthoDB" id="2473315at2"/>
<keyword evidence="2" id="KW-1133">Transmembrane helix</keyword>
<name>A0A1A5YQ70_9BACL</name>
<evidence type="ECO:0000313" key="4">
    <source>
        <dbReference type="Proteomes" id="UP000092024"/>
    </source>
</evidence>
<gene>
    <name evidence="3" type="ORF">A7K91_08480</name>
</gene>
<accession>A0A1A5YQ70</accession>
<evidence type="ECO:0000256" key="1">
    <source>
        <dbReference type="SAM" id="Coils"/>
    </source>
</evidence>
<keyword evidence="1" id="KW-0175">Coiled coil</keyword>
<keyword evidence="2" id="KW-0812">Transmembrane</keyword>
<dbReference type="Proteomes" id="UP000092024">
    <property type="component" value="Unassembled WGS sequence"/>
</dbReference>
<dbReference type="STRING" id="1844972.A7K91_08480"/>
<protein>
    <submittedName>
        <fullName evidence="3">Uncharacterized protein</fullName>
    </submittedName>
</protein>
<comment type="caution">
    <text evidence="3">The sequence shown here is derived from an EMBL/GenBank/DDBJ whole genome shotgun (WGS) entry which is preliminary data.</text>
</comment>
<dbReference type="EMBL" id="LYPA01000031">
    <property type="protein sequence ID" value="OBR67761.1"/>
    <property type="molecule type" value="Genomic_DNA"/>
</dbReference>
<sequence>MDTGAITAIIGGVVSVITGVIGYASGKSNNKMTDRELLSKDEQTFRAGLLERLAAYEDKIDKLSNEIVTLRNENLKLINENRLLNDKVEQLVSQLTTV</sequence>
<feature type="coiled-coil region" evidence="1">
    <location>
        <begin position="46"/>
        <end position="94"/>
    </location>
</feature>
<keyword evidence="2" id="KW-0472">Membrane</keyword>
<evidence type="ECO:0000313" key="3">
    <source>
        <dbReference type="EMBL" id="OBR67761.1"/>
    </source>
</evidence>
<dbReference type="RefSeq" id="WP_068680105.1">
    <property type="nucleotide sequence ID" value="NZ_LYPA01000031.1"/>
</dbReference>
<organism evidence="3 4">
    <name type="scientific">Paenibacillus oryzae</name>
    <dbReference type="NCBI Taxonomy" id="1844972"/>
    <lineage>
        <taxon>Bacteria</taxon>
        <taxon>Bacillati</taxon>
        <taxon>Bacillota</taxon>
        <taxon>Bacilli</taxon>
        <taxon>Bacillales</taxon>
        <taxon>Paenibacillaceae</taxon>
        <taxon>Paenibacillus</taxon>
    </lineage>
</organism>
<keyword evidence="4" id="KW-1185">Reference proteome</keyword>
<feature type="transmembrane region" description="Helical" evidence="2">
    <location>
        <begin position="6"/>
        <end position="25"/>
    </location>
</feature>